<evidence type="ECO:0000256" key="6">
    <source>
        <dbReference type="ARBA" id="ARBA00023136"/>
    </source>
</evidence>
<keyword evidence="5 9" id="KW-0798">TonB box</keyword>
<dbReference type="GO" id="GO:0009279">
    <property type="term" value="C:cell outer membrane"/>
    <property type="evidence" value="ECO:0007669"/>
    <property type="project" value="UniProtKB-SubCell"/>
</dbReference>
<dbReference type="RefSeq" id="WP_027472238.1">
    <property type="nucleotide sequence ID" value="NZ_BAMD01000029.1"/>
</dbReference>
<evidence type="ECO:0000256" key="2">
    <source>
        <dbReference type="ARBA" id="ARBA00022448"/>
    </source>
</evidence>
<dbReference type="GO" id="GO:0044718">
    <property type="term" value="P:siderophore transmembrane transport"/>
    <property type="evidence" value="ECO:0007669"/>
    <property type="project" value="TreeGrafter"/>
</dbReference>
<keyword evidence="2 8" id="KW-0813">Transport</keyword>
<proteinExistence type="inferred from homology"/>
<comment type="caution">
    <text evidence="12">The sequence shown here is derived from an EMBL/GenBank/DDBJ whole genome shotgun (WGS) entry which is preliminary data.</text>
</comment>
<keyword evidence="12" id="KW-0675">Receptor</keyword>
<keyword evidence="4 8" id="KW-0812">Transmembrane</keyword>
<dbReference type="Proteomes" id="UP000019402">
    <property type="component" value="Unassembled WGS sequence"/>
</dbReference>
<evidence type="ECO:0000256" key="4">
    <source>
        <dbReference type="ARBA" id="ARBA00022692"/>
    </source>
</evidence>
<keyword evidence="3 8" id="KW-1134">Transmembrane beta strand</keyword>
<keyword evidence="6 8" id="KW-0472">Membrane</keyword>
<dbReference type="InterPro" id="IPR037066">
    <property type="entry name" value="Plug_dom_sf"/>
</dbReference>
<feature type="domain" description="TonB-dependent receptor-like beta-barrel" evidence="10">
    <location>
        <begin position="318"/>
        <end position="743"/>
    </location>
</feature>
<comment type="similarity">
    <text evidence="8 9">Belongs to the TonB-dependent receptor family.</text>
</comment>
<dbReference type="SUPFAM" id="SSF56935">
    <property type="entry name" value="Porins"/>
    <property type="match status" value="1"/>
</dbReference>
<dbReference type="PANTHER" id="PTHR30069">
    <property type="entry name" value="TONB-DEPENDENT OUTER MEMBRANE RECEPTOR"/>
    <property type="match status" value="1"/>
</dbReference>
<sequence length="780" mass="86548">MKKQIVVLLGLLCVLKGYGQHTDANIFGDVKSNGEHLPYVSVYVKGSNKGTATDLSGHYMLIDLKPGRHVVVANSVGYKPVEKEVVVNEAQSVEVNFVLEEQIMAIDDVVITGTKTFKRKTDSPVIVNVMEGKMLELVQASTLSEGLVFQPGIRMETDCQTCNYTQLRMNGLGGGYSQILINSRPVFSPLTGLYGLEQIPANMIERIEVVRGGASALYGAGAIGGTVNVITRLPDRDGYAVNANVASVNGKSNDFMVNANVSAVSDRRNSGLTLFASHRKRESYDHNGDGYSEMAQLKNNSFGVNTYLLPAPNHKIELNFSSMYEYRYGGNKEEEPAFLADQSEERVHHVLMGGLDYSVSFNENLSSFGAFLAMQRTDRDHYTGILPDMEEVNSEGENLYEKHLVAPPYGVTDNQTYVGGVQLNHMLLNFVSGRNNLTMGMEYNYDMVDDEISAYQYVVDQKTRNFGAFLQSDWAINRKLTLLAGIRSDKHNMVDNVIVSPRFSLLYKYSNWQFRTSWSTGFRAPQAFDADLHIAFAGGGIQKVQLASDLKEEHSESWSASVNYDYPNEHFIFGFTAEGFYTELKDAFVLEEIGDGASVNSILEKRNGGGSVVKGATIEVRGNYNRRVQLEAGLTVQNSRYDRAIMWSEELPGSKKYLRTPEEYGYFTIAYTAVSGFKVALSGVYTGEMLVPHFGLAEDSGTPEKDVLKNSSSFWDNNVKLSYLFSWLEKGIGLEVSGGVQNVLNAYQDDFDTGKYRDSGYIYGPSRPRTVFLGLKLLSL</sequence>
<name>W7YMV7_9BACT</name>
<dbReference type="Gene3D" id="2.170.130.10">
    <property type="entry name" value="TonB-dependent receptor, plug domain"/>
    <property type="match status" value="1"/>
</dbReference>
<evidence type="ECO:0000259" key="11">
    <source>
        <dbReference type="Pfam" id="PF07715"/>
    </source>
</evidence>
<dbReference type="GO" id="GO:0015344">
    <property type="term" value="F:siderophore uptake transmembrane transporter activity"/>
    <property type="evidence" value="ECO:0007669"/>
    <property type="project" value="TreeGrafter"/>
</dbReference>
<dbReference type="SUPFAM" id="SSF49464">
    <property type="entry name" value="Carboxypeptidase regulatory domain-like"/>
    <property type="match status" value="1"/>
</dbReference>
<dbReference type="OrthoDB" id="9760333at2"/>
<dbReference type="InterPro" id="IPR000531">
    <property type="entry name" value="Beta-barrel_TonB"/>
</dbReference>
<feature type="domain" description="TonB-dependent receptor plug" evidence="11">
    <location>
        <begin position="120"/>
        <end position="226"/>
    </location>
</feature>
<dbReference type="Gene3D" id="2.40.170.20">
    <property type="entry name" value="TonB-dependent receptor, beta-barrel domain"/>
    <property type="match status" value="1"/>
</dbReference>
<evidence type="ECO:0000256" key="8">
    <source>
        <dbReference type="PROSITE-ProRule" id="PRU01360"/>
    </source>
</evidence>
<dbReference type="PROSITE" id="PS52016">
    <property type="entry name" value="TONB_DEPENDENT_REC_3"/>
    <property type="match status" value="1"/>
</dbReference>
<accession>W7YMV7</accession>
<dbReference type="AlphaFoldDB" id="W7YMV7"/>
<dbReference type="InterPro" id="IPR012910">
    <property type="entry name" value="Plug_dom"/>
</dbReference>
<dbReference type="InterPro" id="IPR036942">
    <property type="entry name" value="Beta-barrel_TonB_sf"/>
</dbReference>
<keyword evidence="7 8" id="KW-0998">Cell outer membrane</keyword>
<evidence type="ECO:0000313" key="12">
    <source>
        <dbReference type="EMBL" id="GAF03734.1"/>
    </source>
</evidence>
<organism evidence="12 13">
    <name type="scientific">Saccharicrinis fermentans DSM 9555 = JCM 21142</name>
    <dbReference type="NCBI Taxonomy" id="869213"/>
    <lineage>
        <taxon>Bacteria</taxon>
        <taxon>Pseudomonadati</taxon>
        <taxon>Bacteroidota</taxon>
        <taxon>Bacteroidia</taxon>
        <taxon>Marinilabiliales</taxon>
        <taxon>Marinilabiliaceae</taxon>
        <taxon>Saccharicrinis</taxon>
    </lineage>
</organism>
<evidence type="ECO:0000256" key="1">
    <source>
        <dbReference type="ARBA" id="ARBA00004571"/>
    </source>
</evidence>
<dbReference type="InterPro" id="IPR039426">
    <property type="entry name" value="TonB-dep_rcpt-like"/>
</dbReference>
<dbReference type="InterPro" id="IPR008969">
    <property type="entry name" value="CarboxyPept-like_regulatory"/>
</dbReference>
<reference evidence="12 13" key="1">
    <citation type="journal article" date="2014" name="Genome Announc.">
        <title>Draft Genome Sequence of Cytophaga fermentans JCM 21142T, a Facultative Anaerobe Isolated from Marine Mud.</title>
        <authorList>
            <person name="Starns D."/>
            <person name="Oshima K."/>
            <person name="Suda W."/>
            <person name="Iino T."/>
            <person name="Yuki M."/>
            <person name="Inoue J."/>
            <person name="Kitamura K."/>
            <person name="Iida T."/>
            <person name="Darby A."/>
            <person name="Hattori M."/>
            <person name="Ohkuma M."/>
        </authorList>
    </citation>
    <scope>NUCLEOTIDE SEQUENCE [LARGE SCALE GENOMIC DNA]</scope>
    <source>
        <strain evidence="12 13">JCM 21142</strain>
    </source>
</reference>
<dbReference type="EMBL" id="BAMD01000029">
    <property type="protein sequence ID" value="GAF03734.1"/>
    <property type="molecule type" value="Genomic_DNA"/>
</dbReference>
<evidence type="ECO:0000313" key="13">
    <source>
        <dbReference type="Proteomes" id="UP000019402"/>
    </source>
</evidence>
<dbReference type="eggNOG" id="COG4771">
    <property type="taxonomic scope" value="Bacteria"/>
</dbReference>
<dbReference type="Gene3D" id="2.60.40.1120">
    <property type="entry name" value="Carboxypeptidase-like, regulatory domain"/>
    <property type="match status" value="1"/>
</dbReference>
<protein>
    <submittedName>
        <fullName evidence="12">Colicin I receptor</fullName>
    </submittedName>
</protein>
<evidence type="ECO:0000256" key="9">
    <source>
        <dbReference type="RuleBase" id="RU003357"/>
    </source>
</evidence>
<dbReference type="STRING" id="869213.GCA_000517085_02698"/>
<evidence type="ECO:0000259" key="10">
    <source>
        <dbReference type="Pfam" id="PF00593"/>
    </source>
</evidence>
<evidence type="ECO:0000256" key="7">
    <source>
        <dbReference type="ARBA" id="ARBA00023237"/>
    </source>
</evidence>
<evidence type="ECO:0000256" key="5">
    <source>
        <dbReference type="ARBA" id="ARBA00023077"/>
    </source>
</evidence>
<dbReference type="PANTHER" id="PTHR30069:SF57">
    <property type="entry name" value="TONB-DEPENDENT RECEPTOR"/>
    <property type="match status" value="1"/>
</dbReference>
<keyword evidence="13" id="KW-1185">Reference proteome</keyword>
<dbReference type="Pfam" id="PF07715">
    <property type="entry name" value="Plug"/>
    <property type="match status" value="1"/>
</dbReference>
<evidence type="ECO:0000256" key="3">
    <source>
        <dbReference type="ARBA" id="ARBA00022452"/>
    </source>
</evidence>
<gene>
    <name evidence="12" type="ORF">JCM21142_62415</name>
</gene>
<dbReference type="Pfam" id="PF13715">
    <property type="entry name" value="CarbopepD_reg_2"/>
    <property type="match status" value="1"/>
</dbReference>
<comment type="subcellular location">
    <subcellularLocation>
        <location evidence="1 8">Cell outer membrane</location>
        <topology evidence="1 8">Multi-pass membrane protein</topology>
    </subcellularLocation>
</comment>
<dbReference type="Pfam" id="PF00593">
    <property type="entry name" value="TonB_dep_Rec_b-barrel"/>
    <property type="match status" value="1"/>
</dbReference>